<dbReference type="Pfam" id="PF08423">
    <property type="entry name" value="Rad51"/>
    <property type="match status" value="1"/>
</dbReference>
<dbReference type="Gene3D" id="3.40.50.300">
    <property type="entry name" value="P-loop containing nucleotide triphosphate hydrolases"/>
    <property type="match status" value="1"/>
</dbReference>
<dbReference type="InterPro" id="IPR052093">
    <property type="entry name" value="HR_Repair_Mediator"/>
</dbReference>
<evidence type="ECO:0000313" key="10">
    <source>
        <dbReference type="RefSeq" id="XP_033456548.1"/>
    </source>
</evidence>
<dbReference type="GO" id="GO:0033063">
    <property type="term" value="C:Rad51B-Rad51C-Rad51D-XRCC2 complex"/>
    <property type="evidence" value="ECO:0007669"/>
    <property type="project" value="TreeGrafter"/>
</dbReference>
<feature type="region of interest" description="Disordered" evidence="7">
    <location>
        <begin position="296"/>
        <end position="349"/>
    </location>
</feature>
<evidence type="ECO:0000256" key="4">
    <source>
        <dbReference type="ARBA" id="ARBA00022840"/>
    </source>
</evidence>
<evidence type="ECO:0000256" key="2">
    <source>
        <dbReference type="ARBA" id="ARBA00022741"/>
    </source>
</evidence>
<feature type="compositionally biased region" description="Polar residues" evidence="7">
    <location>
        <begin position="305"/>
        <end position="324"/>
    </location>
</feature>
<sequence length="376" mass="40173">MTNAAVPSSSHRLPTQSASEALLDLQKDDRIVIRTGLARLDRIFAGYDSSSSVGIDRGKVTEIWGPSGTGKTLLALQVARETLKSAGNVVWLDASKPFTSPNVDALAREVTAGSSHRDGESSASSSKNSLQRVILHTLSHLVTLVLHPPPSFPPAKTKLLVIDSLNLIVDQDYPRLPYLSSTRTESQKWKASRRYAVLGSLISGLTKLAALHGMAVIVTTGCSPRSRTDSGKGAAIAPGIGGAEWETGVWNRVVLFRDFAGRFIGVQKLQGKNLQPMDPVGHTGIVTRFEVLDGGQLRHPLGDEQGTNDVHSNKPTAPSSSSPVKNGLKRPYDEVADSDDDEIDEYGWAEADDEVAVMADVVILGNQPATESAPAE</sequence>
<reference evidence="10" key="1">
    <citation type="submission" date="2020-01" db="EMBL/GenBank/DDBJ databases">
        <authorList>
            <consortium name="DOE Joint Genome Institute"/>
            <person name="Haridas S."/>
            <person name="Albert R."/>
            <person name="Binder M."/>
            <person name="Bloem J."/>
            <person name="Labutti K."/>
            <person name="Salamov A."/>
            <person name="Andreopoulos B."/>
            <person name="Baker S.E."/>
            <person name="Barry K."/>
            <person name="Bills G."/>
            <person name="Bluhm B.H."/>
            <person name="Cannon C."/>
            <person name="Castanera R."/>
            <person name="Culley D.E."/>
            <person name="Daum C."/>
            <person name="Ezra D."/>
            <person name="Gonzalez J.B."/>
            <person name="Henrissat B."/>
            <person name="Kuo A."/>
            <person name="Liang C."/>
            <person name="Lipzen A."/>
            <person name="Lutzoni F."/>
            <person name="Magnuson J."/>
            <person name="Mondo S."/>
            <person name="Nolan M."/>
            <person name="Ohm R."/>
            <person name="Pangilinan J."/>
            <person name="Park H.-J."/>
            <person name="Ramirez L."/>
            <person name="Alfaro M."/>
            <person name="Sun H."/>
            <person name="Tritt A."/>
            <person name="Yoshinaga Y."/>
            <person name="Zwiers L.-H."/>
            <person name="Turgeon B.G."/>
            <person name="Goodwin S.B."/>
            <person name="Spatafora J.W."/>
            <person name="Crous P.W."/>
            <person name="Grigoriev I.V."/>
        </authorList>
    </citation>
    <scope>NUCLEOTIDE SEQUENCE</scope>
    <source>
        <strain evidence="10">CBS 342.82</strain>
    </source>
</reference>
<keyword evidence="3" id="KW-0227">DNA damage</keyword>
<evidence type="ECO:0000256" key="3">
    <source>
        <dbReference type="ARBA" id="ARBA00022763"/>
    </source>
</evidence>
<dbReference type="Proteomes" id="UP000504637">
    <property type="component" value="Unplaced"/>
</dbReference>
<keyword evidence="6" id="KW-0539">Nucleus</keyword>
<dbReference type="PANTHER" id="PTHR46239">
    <property type="entry name" value="DNA REPAIR PROTEIN RAD51 HOMOLOG 3 RAD51C"/>
    <property type="match status" value="1"/>
</dbReference>
<dbReference type="PANTHER" id="PTHR46239:SF1">
    <property type="entry name" value="DNA REPAIR PROTEIN RAD51 HOMOLOG 3"/>
    <property type="match status" value="1"/>
</dbReference>
<name>A0A6J3LXZ6_9PEZI</name>
<evidence type="ECO:0000313" key="9">
    <source>
        <dbReference type="Proteomes" id="UP000504637"/>
    </source>
</evidence>
<evidence type="ECO:0000256" key="7">
    <source>
        <dbReference type="SAM" id="MobiDB-lite"/>
    </source>
</evidence>
<keyword evidence="10" id="KW-0378">Hydrolase</keyword>
<dbReference type="GO" id="GO:0000707">
    <property type="term" value="P:meiotic DNA recombinase assembly"/>
    <property type="evidence" value="ECO:0007669"/>
    <property type="project" value="TreeGrafter"/>
</dbReference>
<evidence type="ECO:0000256" key="1">
    <source>
        <dbReference type="ARBA" id="ARBA00004123"/>
    </source>
</evidence>
<dbReference type="OrthoDB" id="5957327at2759"/>
<keyword evidence="4" id="KW-0067">ATP-binding</keyword>
<dbReference type="InterPro" id="IPR013632">
    <property type="entry name" value="Rad51_C"/>
</dbReference>
<dbReference type="GO" id="GO:0008821">
    <property type="term" value="F:crossover junction DNA endonuclease activity"/>
    <property type="evidence" value="ECO:0007669"/>
    <property type="project" value="TreeGrafter"/>
</dbReference>
<comment type="subcellular location">
    <subcellularLocation>
        <location evidence="1">Nucleus</location>
    </subcellularLocation>
</comment>
<organism evidence="10">
    <name type="scientific">Dissoconium aciculare CBS 342.82</name>
    <dbReference type="NCBI Taxonomy" id="1314786"/>
    <lineage>
        <taxon>Eukaryota</taxon>
        <taxon>Fungi</taxon>
        <taxon>Dikarya</taxon>
        <taxon>Ascomycota</taxon>
        <taxon>Pezizomycotina</taxon>
        <taxon>Dothideomycetes</taxon>
        <taxon>Dothideomycetidae</taxon>
        <taxon>Mycosphaerellales</taxon>
        <taxon>Dissoconiaceae</taxon>
        <taxon>Dissoconium</taxon>
    </lineage>
</organism>
<reference evidence="10" key="3">
    <citation type="submission" date="2025-08" db="UniProtKB">
        <authorList>
            <consortium name="RefSeq"/>
        </authorList>
    </citation>
    <scope>IDENTIFICATION</scope>
    <source>
        <strain evidence="10">CBS 342.82</strain>
    </source>
</reference>
<reference evidence="10" key="2">
    <citation type="submission" date="2020-04" db="EMBL/GenBank/DDBJ databases">
        <authorList>
            <consortium name="NCBI Genome Project"/>
        </authorList>
    </citation>
    <scope>NUCLEOTIDE SEQUENCE</scope>
    <source>
        <strain evidence="10">CBS 342.82</strain>
    </source>
</reference>
<evidence type="ECO:0000256" key="6">
    <source>
        <dbReference type="ARBA" id="ARBA00023242"/>
    </source>
</evidence>
<dbReference type="GO" id="GO:0007131">
    <property type="term" value="P:reciprocal meiotic recombination"/>
    <property type="evidence" value="ECO:0007669"/>
    <property type="project" value="TreeGrafter"/>
</dbReference>
<dbReference type="InterPro" id="IPR027417">
    <property type="entry name" value="P-loop_NTPase"/>
</dbReference>
<dbReference type="SUPFAM" id="SSF52540">
    <property type="entry name" value="P-loop containing nucleoside triphosphate hydrolases"/>
    <property type="match status" value="1"/>
</dbReference>
<protein>
    <submittedName>
        <fullName evidence="10">P-loop containing nucleoside triphosphate hydrolase protein</fullName>
    </submittedName>
</protein>
<feature type="compositionally biased region" description="Acidic residues" evidence="7">
    <location>
        <begin position="334"/>
        <end position="349"/>
    </location>
</feature>
<keyword evidence="5" id="KW-0234">DNA repair</keyword>
<dbReference type="GeneID" id="54366632"/>
<accession>A0A6J3LXZ6</accession>
<evidence type="ECO:0000259" key="8">
    <source>
        <dbReference type="SMART" id="SM00382"/>
    </source>
</evidence>
<keyword evidence="9" id="KW-1185">Reference proteome</keyword>
<proteinExistence type="predicted"/>
<dbReference type="RefSeq" id="XP_033456548.1">
    <property type="nucleotide sequence ID" value="XM_033608831.1"/>
</dbReference>
<dbReference type="GO" id="GO:0005524">
    <property type="term" value="F:ATP binding"/>
    <property type="evidence" value="ECO:0007669"/>
    <property type="project" value="UniProtKB-KW"/>
</dbReference>
<keyword evidence="2" id="KW-0547">Nucleotide-binding</keyword>
<feature type="domain" description="AAA+ ATPase" evidence="8">
    <location>
        <begin position="57"/>
        <end position="249"/>
    </location>
</feature>
<dbReference type="GO" id="GO:0005657">
    <property type="term" value="C:replication fork"/>
    <property type="evidence" value="ECO:0007669"/>
    <property type="project" value="TreeGrafter"/>
</dbReference>
<gene>
    <name evidence="10" type="ORF">K489DRAFT_68057</name>
</gene>
<dbReference type="GO" id="GO:0033065">
    <property type="term" value="C:Rad51C-XRCC3 complex"/>
    <property type="evidence" value="ECO:0007669"/>
    <property type="project" value="TreeGrafter"/>
</dbReference>
<dbReference type="AlphaFoldDB" id="A0A6J3LXZ6"/>
<dbReference type="InterPro" id="IPR003593">
    <property type="entry name" value="AAA+_ATPase"/>
</dbReference>
<dbReference type="SMART" id="SM00382">
    <property type="entry name" value="AAA"/>
    <property type="match status" value="1"/>
</dbReference>
<evidence type="ECO:0000256" key="5">
    <source>
        <dbReference type="ARBA" id="ARBA00023204"/>
    </source>
</evidence>
<dbReference type="GO" id="GO:0000400">
    <property type="term" value="F:four-way junction DNA binding"/>
    <property type="evidence" value="ECO:0007669"/>
    <property type="project" value="TreeGrafter"/>
</dbReference>